<comment type="caution">
    <text evidence="1">The sequence shown here is derived from an EMBL/GenBank/DDBJ whole genome shotgun (WGS) entry which is preliminary data.</text>
</comment>
<reference evidence="1" key="1">
    <citation type="journal article" date="2018" name="Genome Biol.">
        <title>SKESA: strategic k-mer extension for scrupulous assemblies.</title>
        <authorList>
            <person name="Souvorov A."/>
            <person name="Agarwala R."/>
            <person name="Lipman D.J."/>
        </authorList>
    </citation>
    <scope>NUCLEOTIDE SEQUENCE</scope>
    <source>
        <strain evidence="1">HN1000</strain>
    </source>
</reference>
<evidence type="ECO:0000313" key="1">
    <source>
        <dbReference type="EMBL" id="HBH1544386.1"/>
    </source>
</evidence>
<accession>A0AAN5VQI7</accession>
<protein>
    <submittedName>
        <fullName evidence="1">Transposase</fullName>
    </submittedName>
</protein>
<dbReference type="Proteomes" id="UP000878956">
    <property type="component" value="Unassembled WGS sequence"/>
</dbReference>
<evidence type="ECO:0000313" key="2">
    <source>
        <dbReference type="Proteomes" id="UP000878956"/>
    </source>
</evidence>
<sequence>MKMGKYQSRKESKKKTFKEIWKFKNKIEEGGATRQNIQKQVVKVQKLHHKLDNVRFDYINKTVSQAIEQKPSHITVKDSNVSAMMKKDFSQY</sequence>
<gene>
    <name evidence="1" type="ORF">KRM00_003935</name>
</gene>
<dbReference type="AlphaFoldDB" id="A0AAN5VQI7"/>
<organism evidence="1 2">
    <name type="scientific">Clostridioides difficile</name>
    <name type="common">Peptoclostridium difficile</name>
    <dbReference type="NCBI Taxonomy" id="1496"/>
    <lineage>
        <taxon>Bacteria</taxon>
        <taxon>Bacillati</taxon>
        <taxon>Bacillota</taxon>
        <taxon>Clostridia</taxon>
        <taxon>Peptostreptococcales</taxon>
        <taxon>Peptostreptococcaceae</taxon>
        <taxon>Clostridioides</taxon>
    </lineage>
</organism>
<name>A0AAN5VQI7_CLODI</name>
<proteinExistence type="predicted"/>
<reference evidence="1" key="2">
    <citation type="submission" date="2021-06" db="EMBL/GenBank/DDBJ databases">
        <authorList>
            <consortium name="NCBI Pathogen Detection Project"/>
        </authorList>
    </citation>
    <scope>NUCLEOTIDE SEQUENCE</scope>
    <source>
        <strain evidence="1">HN1000</strain>
    </source>
</reference>
<dbReference type="EMBL" id="DAEPXK010000077">
    <property type="protein sequence ID" value="HBH1544386.1"/>
    <property type="molecule type" value="Genomic_DNA"/>
</dbReference>